<comment type="caution">
    <text evidence="1">The sequence shown here is derived from an EMBL/GenBank/DDBJ whole genome shotgun (WGS) entry which is preliminary data.</text>
</comment>
<accession>A0A2N6VLY0</accession>
<name>A0A2N6VLY0_9MICO</name>
<reference evidence="1 2" key="1">
    <citation type="submission" date="2017-09" db="EMBL/GenBank/DDBJ databases">
        <title>Bacterial strain isolated from the female urinary microbiota.</title>
        <authorList>
            <person name="Thomas-White K."/>
            <person name="Kumar N."/>
            <person name="Forster S."/>
            <person name="Putonti C."/>
            <person name="Lawley T."/>
            <person name="Wolfe A.J."/>
        </authorList>
    </citation>
    <scope>NUCLEOTIDE SEQUENCE [LARGE SCALE GENOMIC DNA]</scope>
    <source>
        <strain evidence="1 2">UMB1301</strain>
    </source>
</reference>
<dbReference type="AlphaFoldDB" id="A0A2N6VLY0"/>
<dbReference type="Proteomes" id="UP000235598">
    <property type="component" value="Unassembled WGS sequence"/>
</dbReference>
<dbReference type="InterPro" id="IPR003795">
    <property type="entry name" value="DUF192"/>
</dbReference>
<dbReference type="EMBL" id="PNHK01000003">
    <property type="protein sequence ID" value="PMD05038.1"/>
    <property type="molecule type" value="Genomic_DNA"/>
</dbReference>
<dbReference type="Pfam" id="PF02643">
    <property type="entry name" value="DUF192"/>
    <property type="match status" value="1"/>
</dbReference>
<sequence>MKNLNKKAREVCLTTPHGTDFRVKLAGTALRRLRGLFFSDAPALMIVPCSSVHSIGFNRPLEVAYIDKDGQVLTVKDLKPWNMHMPVRNAHAVLEANPGLLGQWGIDQGARIILAEET</sequence>
<organism evidence="1 2">
    <name type="scientific">Brevibacterium paucivorans</name>
    <dbReference type="NCBI Taxonomy" id="170994"/>
    <lineage>
        <taxon>Bacteria</taxon>
        <taxon>Bacillati</taxon>
        <taxon>Actinomycetota</taxon>
        <taxon>Actinomycetes</taxon>
        <taxon>Micrococcales</taxon>
        <taxon>Brevibacteriaceae</taxon>
        <taxon>Brevibacterium</taxon>
    </lineage>
</organism>
<dbReference type="OrthoDB" id="3177228at2"/>
<dbReference type="Gene3D" id="2.60.120.1140">
    <property type="entry name" value="Protein of unknown function DUF192"/>
    <property type="match status" value="1"/>
</dbReference>
<evidence type="ECO:0000313" key="2">
    <source>
        <dbReference type="Proteomes" id="UP000235598"/>
    </source>
</evidence>
<evidence type="ECO:0000313" key="1">
    <source>
        <dbReference type="EMBL" id="PMD05038.1"/>
    </source>
</evidence>
<gene>
    <name evidence="1" type="ORF">CJ199_08035</name>
</gene>
<dbReference type="InterPro" id="IPR038695">
    <property type="entry name" value="Saro_0823-like_sf"/>
</dbReference>
<dbReference type="RefSeq" id="WP_102238979.1">
    <property type="nucleotide sequence ID" value="NZ_PNHK01000003.1"/>
</dbReference>
<evidence type="ECO:0008006" key="3">
    <source>
        <dbReference type="Google" id="ProtNLM"/>
    </source>
</evidence>
<proteinExistence type="predicted"/>
<protein>
    <recommendedName>
        <fullName evidence="3">DUF192 domain-containing protein</fullName>
    </recommendedName>
</protein>